<dbReference type="WBParaSite" id="L893_g33472.t1">
    <property type="protein sequence ID" value="L893_g33472.t1"/>
    <property type="gene ID" value="L893_g33472"/>
</dbReference>
<dbReference type="GO" id="GO:1904263">
    <property type="term" value="P:positive regulation of TORC1 signaling"/>
    <property type="evidence" value="ECO:0007669"/>
    <property type="project" value="TreeGrafter"/>
</dbReference>
<organism evidence="7 8">
    <name type="scientific">Steinernema glaseri</name>
    <dbReference type="NCBI Taxonomy" id="37863"/>
    <lineage>
        <taxon>Eukaryota</taxon>
        <taxon>Metazoa</taxon>
        <taxon>Ecdysozoa</taxon>
        <taxon>Nematoda</taxon>
        <taxon>Chromadorea</taxon>
        <taxon>Rhabditida</taxon>
        <taxon>Tylenchina</taxon>
        <taxon>Panagrolaimomorpha</taxon>
        <taxon>Strongyloidoidea</taxon>
        <taxon>Steinernematidae</taxon>
        <taxon>Steinernema</taxon>
    </lineage>
</organism>
<evidence type="ECO:0000256" key="2">
    <source>
        <dbReference type="ARBA" id="ARBA00004496"/>
    </source>
</evidence>
<keyword evidence="5" id="KW-0458">Lysosome</keyword>
<dbReference type="PANTHER" id="PTHR13342">
    <property type="entry name" value="RAGULATOR COMPLEX PROTEIN LAMTOR5"/>
    <property type="match status" value="1"/>
</dbReference>
<evidence type="ECO:0000256" key="5">
    <source>
        <dbReference type="ARBA" id="ARBA00023228"/>
    </source>
</evidence>
<dbReference type="Pfam" id="PF16672">
    <property type="entry name" value="LAMTOR5"/>
    <property type="match status" value="1"/>
</dbReference>
<dbReference type="Gene3D" id="3.30.450.30">
    <property type="entry name" value="Dynein light chain 2a, cytoplasmic"/>
    <property type="match status" value="1"/>
</dbReference>
<evidence type="ECO:0000256" key="6">
    <source>
        <dbReference type="ARBA" id="ARBA00032692"/>
    </source>
</evidence>
<dbReference type="Proteomes" id="UP000095287">
    <property type="component" value="Unplaced"/>
</dbReference>
<comment type="subcellular location">
    <subcellularLocation>
        <location evidence="2">Cytoplasm</location>
    </subcellularLocation>
    <subcellularLocation>
        <location evidence="1">Lysosome</location>
    </subcellularLocation>
</comment>
<sequence length="89" mass="9429">MEKQLEAVIANAMNQNGTKGVVCADEQGLALIHKGTLEAKSAAALKQLTTIAAEMDPHNKLEAVSLHFNKSTLTVHQKGPLTVGVHKST</sequence>
<dbReference type="InterPro" id="IPR024135">
    <property type="entry name" value="LAMTOR5"/>
</dbReference>
<reference evidence="8" key="1">
    <citation type="submission" date="2016-11" db="UniProtKB">
        <authorList>
            <consortium name="WormBaseParasite"/>
        </authorList>
    </citation>
    <scope>IDENTIFICATION</scope>
</reference>
<evidence type="ECO:0000256" key="1">
    <source>
        <dbReference type="ARBA" id="ARBA00004371"/>
    </source>
</evidence>
<dbReference type="PANTHER" id="PTHR13342:SF2">
    <property type="entry name" value="RAGULATOR COMPLEX PROTEIN LAMTOR5"/>
    <property type="match status" value="1"/>
</dbReference>
<dbReference type="GO" id="GO:0071986">
    <property type="term" value="C:Ragulator complex"/>
    <property type="evidence" value="ECO:0007669"/>
    <property type="project" value="InterPro"/>
</dbReference>
<accession>A0A1I8A6Z0</accession>
<keyword evidence="7" id="KW-1185">Reference proteome</keyword>
<dbReference type="AlphaFoldDB" id="A0A1I8A6Z0"/>
<evidence type="ECO:0000313" key="8">
    <source>
        <dbReference type="WBParaSite" id="L893_g33472.t1"/>
    </source>
</evidence>
<comment type="similarity">
    <text evidence="3">Belongs to the LAMTOR5 family.</text>
</comment>
<dbReference type="GO" id="GO:0005085">
    <property type="term" value="F:guanyl-nucleotide exchange factor activity"/>
    <property type="evidence" value="ECO:0007669"/>
    <property type="project" value="TreeGrafter"/>
</dbReference>
<proteinExistence type="inferred from homology"/>
<dbReference type="GO" id="GO:0071230">
    <property type="term" value="P:cellular response to amino acid stimulus"/>
    <property type="evidence" value="ECO:0007669"/>
    <property type="project" value="TreeGrafter"/>
</dbReference>
<dbReference type="GO" id="GO:0043066">
    <property type="term" value="P:negative regulation of apoptotic process"/>
    <property type="evidence" value="ECO:0007669"/>
    <property type="project" value="InterPro"/>
</dbReference>
<evidence type="ECO:0000256" key="4">
    <source>
        <dbReference type="ARBA" id="ARBA00022490"/>
    </source>
</evidence>
<evidence type="ECO:0000313" key="7">
    <source>
        <dbReference type="Proteomes" id="UP000095287"/>
    </source>
</evidence>
<evidence type="ECO:0000256" key="3">
    <source>
        <dbReference type="ARBA" id="ARBA00007795"/>
    </source>
</evidence>
<protein>
    <recommendedName>
        <fullName evidence="6">Late endosomal/lysosomal adaptor and MAPK and MTOR activator 5</fullName>
    </recommendedName>
</protein>
<name>A0A1I8A6Z0_9BILA</name>
<keyword evidence="4" id="KW-0963">Cytoplasm</keyword>
<dbReference type="GO" id="GO:0005764">
    <property type="term" value="C:lysosome"/>
    <property type="evidence" value="ECO:0007669"/>
    <property type="project" value="UniProtKB-SubCell"/>
</dbReference>